<dbReference type="Proteomes" id="UP001597277">
    <property type="component" value="Unassembled WGS sequence"/>
</dbReference>
<dbReference type="SMART" id="SM01133">
    <property type="entry name" value="DeoC"/>
    <property type="match status" value="1"/>
</dbReference>
<evidence type="ECO:0000256" key="1">
    <source>
        <dbReference type="ARBA" id="ARBA00008679"/>
    </source>
</evidence>
<protein>
    <submittedName>
        <fullName evidence="3">Aldolase</fullName>
    </submittedName>
</protein>
<keyword evidence="4" id="KW-1185">Reference proteome</keyword>
<keyword evidence="2" id="KW-0456">Lyase</keyword>
<dbReference type="InterPro" id="IPR002915">
    <property type="entry name" value="DeoC/FbaB/LacD_aldolase"/>
</dbReference>
<evidence type="ECO:0000313" key="3">
    <source>
        <dbReference type="EMBL" id="MFD1718649.1"/>
    </source>
</evidence>
<dbReference type="Pfam" id="PF01791">
    <property type="entry name" value="DeoC"/>
    <property type="match status" value="1"/>
</dbReference>
<dbReference type="Gene3D" id="3.20.20.70">
    <property type="entry name" value="Aldolase class I"/>
    <property type="match status" value="1"/>
</dbReference>
<proteinExistence type="inferred from homology"/>
<dbReference type="InterPro" id="IPR013785">
    <property type="entry name" value="Aldolase_TIM"/>
</dbReference>
<dbReference type="EMBL" id="JBHUEE010000006">
    <property type="protein sequence ID" value="MFD1718649.1"/>
    <property type="molecule type" value="Genomic_DNA"/>
</dbReference>
<dbReference type="PANTHER" id="PTHR39340:SF1">
    <property type="entry name" value="SULFOFRUCTOSEPHOSPHATE ALDOLASE"/>
    <property type="match status" value="1"/>
</dbReference>
<dbReference type="InterPro" id="IPR050552">
    <property type="entry name" value="LacD_aldolase"/>
</dbReference>
<reference evidence="4" key="1">
    <citation type="journal article" date="2019" name="Int. J. Syst. Evol. Microbiol.">
        <title>The Global Catalogue of Microorganisms (GCM) 10K type strain sequencing project: providing services to taxonomists for standard genome sequencing and annotation.</title>
        <authorList>
            <consortium name="The Broad Institute Genomics Platform"/>
            <consortium name="The Broad Institute Genome Sequencing Center for Infectious Disease"/>
            <person name="Wu L."/>
            <person name="Ma J."/>
        </authorList>
    </citation>
    <scope>NUCLEOTIDE SEQUENCE [LARGE SCALE GENOMIC DNA]</scope>
    <source>
        <strain evidence="4">JCM 17130</strain>
    </source>
</reference>
<evidence type="ECO:0000313" key="4">
    <source>
        <dbReference type="Proteomes" id="UP001597277"/>
    </source>
</evidence>
<comment type="caution">
    <text evidence="3">The sequence shown here is derived from an EMBL/GenBank/DDBJ whole genome shotgun (WGS) entry which is preliminary data.</text>
</comment>
<comment type="similarity">
    <text evidence="1">Belongs to the aldolase LacD family.</text>
</comment>
<dbReference type="SUPFAM" id="SSF51569">
    <property type="entry name" value="Aldolase"/>
    <property type="match status" value="1"/>
</dbReference>
<dbReference type="RefSeq" id="WP_388007353.1">
    <property type="nucleotide sequence ID" value="NZ_JBHUEE010000006.1"/>
</dbReference>
<sequence length="296" mass="31585">MSTATPSPATPDLTALQRASGGYAMLAVDQREAMRNMFADHQDDPVSDEQVTAFKVAATRLLTPHASAVLVDRQFAWDAVVEQDVVADGCGLIAAADRFAPAHGELVGEVTIDPDVVPERVRSQGAVAMKLLVLYRPDSDPAERITMVEEFVDRCRGAGLISIIEPVSRAPLAGGSWDHDAGVLAAARELGSRGADLYKAEVPMRGEGKPDEIRRRCAQISEAVASPWVVLSSGVREQDFPSAVEHACREGASGFLAGRAVWASCIGSDDVEAELRTAAVERLRRLGEIVDATVGR</sequence>
<gene>
    <name evidence="3" type="ORF">ACFSE6_12445</name>
</gene>
<organism evidence="3 4">
    <name type="scientific">Georgenia deserti</name>
    <dbReference type="NCBI Taxonomy" id="2093781"/>
    <lineage>
        <taxon>Bacteria</taxon>
        <taxon>Bacillati</taxon>
        <taxon>Actinomycetota</taxon>
        <taxon>Actinomycetes</taxon>
        <taxon>Micrococcales</taxon>
        <taxon>Bogoriellaceae</taxon>
        <taxon>Georgenia</taxon>
    </lineage>
</organism>
<evidence type="ECO:0000256" key="2">
    <source>
        <dbReference type="ARBA" id="ARBA00023239"/>
    </source>
</evidence>
<accession>A0ABW4L9B1</accession>
<dbReference type="PANTHER" id="PTHR39340">
    <property type="entry name" value="SULFOFRUCTOSEPHOSPHATE ALDOLASE"/>
    <property type="match status" value="1"/>
</dbReference>
<name>A0ABW4L9B1_9MICO</name>